<proteinExistence type="predicted"/>
<protein>
    <submittedName>
        <fullName evidence="1">Uncharacterized protein</fullName>
    </submittedName>
</protein>
<sequence>MNVTRGKLFLMSAVLGSNLTQDVSTFKGGQNKSTHPGSSKR</sequence>
<reference evidence="1" key="1">
    <citation type="submission" date="2014-11" db="EMBL/GenBank/DDBJ databases">
        <authorList>
            <person name="Amaro Gonzalez C."/>
        </authorList>
    </citation>
    <scope>NUCLEOTIDE SEQUENCE</scope>
</reference>
<reference evidence="1" key="2">
    <citation type="journal article" date="2015" name="Fish Shellfish Immunol.">
        <title>Early steps in the European eel (Anguilla anguilla)-Vibrio vulnificus interaction in the gills: Role of the RtxA13 toxin.</title>
        <authorList>
            <person name="Callol A."/>
            <person name="Pajuelo D."/>
            <person name="Ebbesson L."/>
            <person name="Teles M."/>
            <person name="MacKenzie S."/>
            <person name="Amaro C."/>
        </authorList>
    </citation>
    <scope>NUCLEOTIDE SEQUENCE</scope>
</reference>
<dbReference type="EMBL" id="GBXM01083593">
    <property type="protein sequence ID" value="JAH24984.1"/>
    <property type="molecule type" value="Transcribed_RNA"/>
</dbReference>
<accession>A0A0E9R7A2</accession>
<dbReference type="AlphaFoldDB" id="A0A0E9R7A2"/>
<organism evidence="1">
    <name type="scientific">Anguilla anguilla</name>
    <name type="common">European freshwater eel</name>
    <name type="synonym">Muraena anguilla</name>
    <dbReference type="NCBI Taxonomy" id="7936"/>
    <lineage>
        <taxon>Eukaryota</taxon>
        <taxon>Metazoa</taxon>
        <taxon>Chordata</taxon>
        <taxon>Craniata</taxon>
        <taxon>Vertebrata</taxon>
        <taxon>Euteleostomi</taxon>
        <taxon>Actinopterygii</taxon>
        <taxon>Neopterygii</taxon>
        <taxon>Teleostei</taxon>
        <taxon>Anguilliformes</taxon>
        <taxon>Anguillidae</taxon>
        <taxon>Anguilla</taxon>
    </lineage>
</organism>
<evidence type="ECO:0000313" key="1">
    <source>
        <dbReference type="EMBL" id="JAH24984.1"/>
    </source>
</evidence>
<name>A0A0E9R7A2_ANGAN</name>